<dbReference type="Gene3D" id="1.25.40.10">
    <property type="entry name" value="Tetratricopeptide repeat domain"/>
    <property type="match status" value="1"/>
</dbReference>
<dbReference type="RefSeq" id="WP_155172993.1">
    <property type="nucleotide sequence ID" value="NZ_BAAAFL010000010.1"/>
</dbReference>
<evidence type="ECO:0000256" key="3">
    <source>
        <dbReference type="PROSITE-ProRule" id="PRU00339"/>
    </source>
</evidence>
<dbReference type="Proteomes" id="UP000798808">
    <property type="component" value="Unassembled WGS sequence"/>
</dbReference>
<feature type="repeat" description="TPR" evidence="3">
    <location>
        <begin position="332"/>
        <end position="365"/>
    </location>
</feature>
<dbReference type="Pfam" id="PF00756">
    <property type="entry name" value="Esterase"/>
    <property type="match status" value="1"/>
</dbReference>
<comment type="caution">
    <text evidence="5">The sequence shown here is derived from an EMBL/GenBank/DDBJ whole genome shotgun (WGS) entry which is preliminary data.</text>
</comment>
<accession>A0ABW9RST0</accession>
<sequence length="422" mass="48055">MKILQYLALILTLTPVVTFAQNTPSMVSIGERISIQSKVLDEERSIQVYLPPSYYYGDQSNFPVVYLMDGDYNFHYDTGLIELLSSVSEEIPEMIVIGISDKGAEKYRNYCKPTNGTEKSGDADRFMSFIEKELKPFVKQNYKASDYDILIGHSLGGLFATHYFMSNPSAFDAYIAIDPSLWWNDYKAVEDADSVFNGVKELKTQYFISLADTKGMGVMPFVGVLDKYFPHQKQWHFMHFPDESHNSVGLPTIKVALKKLFAGWAMNRDKFMALNGAEDLIDYFVELKTTYHTSFALPVGLLGNVVYYYRDKPTELDKLEAGIKEHFPASLNEFYVQKALLYFEKAEYDRAAEVYKMNVNLHPGSFKSYDGLAQVYKAKGDIKKAKEMSRKTIDMAKKAKVRQWQLNELEAHAESIAAGVSK</sequence>
<keyword evidence="4" id="KW-0732">Signal</keyword>
<organism evidence="5 6">
    <name type="scientific">Fulvivirga kasyanovii</name>
    <dbReference type="NCBI Taxonomy" id="396812"/>
    <lineage>
        <taxon>Bacteria</taxon>
        <taxon>Pseudomonadati</taxon>
        <taxon>Bacteroidota</taxon>
        <taxon>Cytophagia</taxon>
        <taxon>Cytophagales</taxon>
        <taxon>Fulvivirgaceae</taxon>
        <taxon>Fulvivirga</taxon>
    </lineage>
</organism>
<evidence type="ECO:0000313" key="5">
    <source>
        <dbReference type="EMBL" id="MTI26135.1"/>
    </source>
</evidence>
<dbReference type="SUPFAM" id="SSF48452">
    <property type="entry name" value="TPR-like"/>
    <property type="match status" value="1"/>
</dbReference>
<dbReference type="SUPFAM" id="SSF53474">
    <property type="entry name" value="alpha/beta-Hydrolases"/>
    <property type="match status" value="1"/>
</dbReference>
<dbReference type="InterPro" id="IPR000801">
    <property type="entry name" value="Esterase-like"/>
</dbReference>
<feature type="signal peptide" evidence="4">
    <location>
        <begin position="1"/>
        <end position="20"/>
    </location>
</feature>
<dbReference type="PANTHER" id="PTHR40841:SF2">
    <property type="entry name" value="SIDEROPHORE-DEGRADING ESTERASE (EUROFUNG)"/>
    <property type="match status" value="1"/>
</dbReference>
<dbReference type="InterPro" id="IPR019734">
    <property type="entry name" value="TPR_rpt"/>
</dbReference>
<comment type="similarity">
    <text evidence="1">Belongs to the esterase D family.</text>
</comment>
<keyword evidence="6" id="KW-1185">Reference proteome</keyword>
<evidence type="ECO:0000256" key="2">
    <source>
        <dbReference type="ARBA" id="ARBA00022801"/>
    </source>
</evidence>
<proteinExistence type="inferred from homology"/>
<evidence type="ECO:0000313" key="6">
    <source>
        <dbReference type="Proteomes" id="UP000798808"/>
    </source>
</evidence>
<evidence type="ECO:0000256" key="1">
    <source>
        <dbReference type="ARBA" id="ARBA00005622"/>
    </source>
</evidence>
<keyword evidence="3" id="KW-0802">TPR repeat</keyword>
<gene>
    <name evidence="5" type="ORF">E1163_14355</name>
</gene>
<dbReference type="InterPro" id="IPR052558">
    <property type="entry name" value="Siderophore_Hydrolase_D"/>
</dbReference>
<dbReference type="InterPro" id="IPR011990">
    <property type="entry name" value="TPR-like_helical_dom_sf"/>
</dbReference>
<dbReference type="InterPro" id="IPR029058">
    <property type="entry name" value="AB_hydrolase_fold"/>
</dbReference>
<dbReference type="PANTHER" id="PTHR40841">
    <property type="entry name" value="SIDEROPHORE TRIACETYLFUSARININE C ESTERASE"/>
    <property type="match status" value="1"/>
</dbReference>
<reference evidence="5 6" key="1">
    <citation type="submission" date="2019-02" db="EMBL/GenBank/DDBJ databases">
        <authorList>
            <person name="Goldberg S.R."/>
            <person name="Haltli B.A."/>
            <person name="Correa H."/>
            <person name="Russell K.G."/>
        </authorList>
    </citation>
    <scope>NUCLEOTIDE SEQUENCE [LARGE SCALE GENOMIC DNA]</scope>
    <source>
        <strain evidence="5 6">JCM 16186</strain>
    </source>
</reference>
<evidence type="ECO:0000256" key="4">
    <source>
        <dbReference type="SAM" id="SignalP"/>
    </source>
</evidence>
<protein>
    <recommendedName>
        <fullName evidence="7">Alpha/beta hydrolase</fullName>
    </recommendedName>
</protein>
<feature type="chain" id="PRO_5045617479" description="Alpha/beta hydrolase" evidence="4">
    <location>
        <begin position="21"/>
        <end position="422"/>
    </location>
</feature>
<dbReference type="Gene3D" id="3.40.50.1820">
    <property type="entry name" value="alpha/beta hydrolase"/>
    <property type="match status" value="1"/>
</dbReference>
<dbReference type="EMBL" id="SMLW01000565">
    <property type="protein sequence ID" value="MTI26135.1"/>
    <property type="molecule type" value="Genomic_DNA"/>
</dbReference>
<dbReference type="PROSITE" id="PS50005">
    <property type="entry name" value="TPR"/>
    <property type="match status" value="1"/>
</dbReference>
<evidence type="ECO:0008006" key="7">
    <source>
        <dbReference type="Google" id="ProtNLM"/>
    </source>
</evidence>
<keyword evidence="2" id="KW-0378">Hydrolase</keyword>
<name>A0ABW9RST0_9BACT</name>